<reference evidence="1" key="1">
    <citation type="journal article" date="2015" name="Nature">
        <title>Complex archaea that bridge the gap between prokaryotes and eukaryotes.</title>
        <authorList>
            <person name="Spang A."/>
            <person name="Saw J.H."/>
            <person name="Jorgensen S.L."/>
            <person name="Zaremba-Niedzwiedzka K."/>
            <person name="Martijn J."/>
            <person name="Lind A.E."/>
            <person name="van Eijk R."/>
            <person name="Schleper C."/>
            <person name="Guy L."/>
            <person name="Ettema T.J."/>
        </authorList>
    </citation>
    <scope>NUCLEOTIDE SEQUENCE</scope>
</reference>
<proteinExistence type="predicted"/>
<protein>
    <submittedName>
        <fullName evidence="1">Uncharacterized protein</fullName>
    </submittedName>
</protein>
<accession>A0A0F9BGY9</accession>
<gene>
    <name evidence="1" type="ORF">LCGC14_2449190</name>
</gene>
<comment type="caution">
    <text evidence="1">The sequence shown here is derived from an EMBL/GenBank/DDBJ whole genome shotgun (WGS) entry which is preliminary data.</text>
</comment>
<dbReference type="EMBL" id="LAZR01037867">
    <property type="protein sequence ID" value="KKL21065.1"/>
    <property type="molecule type" value="Genomic_DNA"/>
</dbReference>
<name>A0A0F9BGY9_9ZZZZ</name>
<organism evidence="1">
    <name type="scientific">marine sediment metagenome</name>
    <dbReference type="NCBI Taxonomy" id="412755"/>
    <lineage>
        <taxon>unclassified sequences</taxon>
        <taxon>metagenomes</taxon>
        <taxon>ecological metagenomes</taxon>
    </lineage>
</organism>
<evidence type="ECO:0000313" key="1">
    <source>
        <dbReference type="EMBL" id="KKL21065.1"/>
    </source>
</evidence>
<dbReference type="AlphaFoldDB" id="A0A0F9BGY9"/>
<sequence>MTRFEWPQFSPGGPDSDTATYLLAANGDEARERGLEILDELEDFHLVSALKTLRTLLRSQRKELESRI</sequence>